<organism evidence="2 3">
    <name type="scientific">Frankia canadensis</name>
    <dbReference type="NCBI Taxonomy" id="1836972"/>
    <lineage>
        <taxon>Bacteria</taxon>
        <taxon>Bacillati</taxon>
        <taxon>Actinomycetota</taxon>
        <taxon>Actinomycetes</taxon>
        <taxon>Frankiales</taxon>
        <taxon>Frankiaceae</taxon>
        <taxon>Frankia</taxon>
    </lineage>
</organism>
<dbReference type="AlphaFoldDB" id="A0A2I2KT09"/>
<proteinExistence type="predicted"/>
<sequence>MSGVRRDRKDPAAMTKPLPVQADFLYLRCPEHRGRHPRKALKTMPRPGGECPHCRLVRAADPDAAGHRSGDDGGDGQAPSA</sequence>
<evidence type="ECO:0000313" key="3">
    <source>
        <dbReference type="Proteomes" id="UP000234331"/>
    </source>
</evidence>
<keyword evidence="3" id="KW-1185">Reference proteome</keyword>
<evidence type="ECO:0000256" key="1">
    <source>
        <dbReference type="SAM" id="MobiDB-lite"/>
    </source>
</evidence>
<name>A0A2I2KT09_9ACTN</name>
<accession>A0A2I2KT09</accession>
<gene>
    <name evidence="2" type="ORF">FRACA_280014</name>
</gene>
<evidence type="ECO:0000313" key="2">
    <source>
        <dbReference type="EMBL" id="SNQ48792.1"/>
    </source>
</evidence>
<feature type="compositionally biased region" description="Basic and acidic residues" evidence="1">
    <location>
        <begin position="62"/>
        <end position="71"/>
    </location>
</feature>
<feature type="region of interest" description="Disordered" evidence="1">
    <location>
        <begin position="62"/>
        <end position="81"/>
    </location>
</feature>
<dbReference type="Proteomes" id="UP000234331">
    <property type="component" value="Unassembled WGS sequence"/>
</dbReference>
<dbReference type="EMBL" id="FZMO01000201">
    <property type="protein sequence ID" value="SNQ48792.1"/>
    <property type="molecule type" value="Genomic_DNA"/>
</dbReference>
<reference evidence="2 3" key="1">
    <citation type="submission" date="2017-06" db="EMBL/GenBank/DDBJ databases">
        <authorList>
            <person name="Kim H.J."/>
            <person name="Triplett B.A."/>
        </authorList>
    </citation>
    <scope>NUCLEOTIDE SEQUENCE [LARGE SCALE GENOMIC DNA]</scope>
    <source>
        <strain evidence="2">FRACA_ARgP5</strain>
    </source>
</reference>
<protein>
    <submittedName>
        <fullName evidence="2">Uncharacterized protein</fullName>
    </submittedName>
</protein>